<dbReference type="Pfam" id="PF04749">
    <property type="entry name" value="PLAC8"/>
    <property type="match status" value="1"/>
</dbReference>
<reference evidence="1 2" key="1">
    <citation type="journal article" date="2024" name="G3 (Bethesda)">
        <title>Genome assembly of Hibiscus sabdariffa L. provides insights into metabolisms of medicinal natural products.</title>
        <authorList>
            <person name="Kim T."/>
        </authorList>
    </citation>
    <scope>NUCLEOTIDE SEQUENCE [LARGE SCALE GENOMIC DNA]</scope>
    <source>
        <strain evidence="1">TK-2024</strain>
        <tissue evidence="1">Old leaves</tissue>
    </source>
</reference>
<organism evidence="1 2">
    <name type="scientific">Hibiscus sabdariffa</name>
    <name type="common">roselle</name>
    <dbReference type="NCBI Taxonomy" id="183260"/>
    <lineage>
        <taxon>Eukaryota</taxon>
        <taxon>Viridiplantae</taxon>
        <taxon>Streptophyta</taxon>
        <taxon>Embryophyta</taxon>
        <taxon>Tracheophyta</taxon>
        <taxon>Spermatophyta</taxon>
        <taxon>Magnoliopsida</taxon>
        <taxon>eudicotyledons</taxon>
        <taxon>Gunneridae</taxon>
        <taxon>Pentapetalae</taxon>
        <taxon>rosids</taxon>
        <taxon>malvids</taxon>
        <taxon>Malvales</taxon>
        <taxon>Malvaceae</taxon>
        <taxon>Malvoideae</taxon>
        <taxon>Hibiscus</taxon>
    </lineage>
</organism>
<proteinExistence type="predicted"/>
<comment type="caution">
    <text evidence="1">The sequence shown here is derived from an EMBL/GenBank/DDBJ whole genome shotgun (WGS) entry which is preliminary data.</text>
</comment>
<gene>
    <name evidence="1" type="ORF">V6N11_011598</name>
</gene>
<accession>A0ABR2S8R2</accession>
<evidence type="ECO:0000313" key="2">
    <source>
        <dbReference type="Proteomes" id="UP001396334"/>
    </source>
</evidence>
<dbReference type="PANTHER" id="PTHR15907">
    <property type="entry name" value="DUF614 FAMILY PROTEIN-RELATED"/>
    <property type="match status" value="1"/>
</dbReference>
<evidence type="ECO:0000313" key="1">
    <source>
        <dbReference type="EMBL" id="KAK9021618.1"/>
    </source>
</evidence>
<dbReference type="Proteomes" id="UP001396334">
    <property type="component" value="Unassembled WGS sequence"/>
</dbReference>
<name>A0ABR2S8R2_9ROSI</name>
<sequence>MVKVTAGRWLRSVGGRGETVGKDTLLKFQSRYFQRLTGLMGTVTCAAAAKIRRDTHRQKATMTNSKHGAEWSTGVCDCCSDVSLCCLTTFCPCITFGRSAEIISKGRVCNMLGKLCAVCLSPSVLCGCVHRRKMREEFGLKQSPCHDFFVHCFCHYCALCQEYRELKNQGFDMKLGWDENEERMQNRGVTMAPVTEGEMKR</sequence>
<dbReference type="EMBL" id="JBBPBN010000016">
    <property type="protein sequence ID" value="KAK9021618.1"/>
    <property type="molecule type" value="Genomic_DNA"/>
</dbReference>
<dbReference type="InterPro" id="IPR006461">
    <property type="entry name" value="PLAC_motif_containing"/>
</dbReference>
<protein>
    <submittedName>
        <fullName evidence="1">Uncharacterized protein</fullName>
    </submittedName>
</protein>
<dbReference type="NCBIfam" id="TIGR01571">
    <property type="entry name" value="A_thal_Cys_rich"/>
    <property type="match status" value="1"/>
</dbReference>
<keyword evidence="2" id="KW-1185">Reference proteome</keyword>